<feature type="transmembrane region" description="Helical" evidence="1">
    <location>
        <begin position="12"/>
        <end position="32"/>
    </location>
</feature>
<evidence type="ECO:0000313" key="3">
    <source>
        <dbReference type="Proteomes" id="UP000237819"/>
    </source>
</evidence>
<reference evidence="2 3" key="1">
    <citation type="submission" date="2018-02" db="EMBL/GenBank/DDBJ databases">
        <title>Comparative genomes isolates from brazilian mangrove.</title>
        <authorList>
            <person name="Araujo J.E."/>
            <person name="Taketani R.G."/>
            <person name="Silva M.C.P."/>
            <person name="Loureco M.V."/>
            <person name="Andreote F.D."/>
        </authorList>
    </citation>
    <scope>NUCLEOTIDE SEQUENCE [LARGE SCALE GENOMIC DNA]</scope>
    <source>
        <strain evidence="2 3">Nap-Phe MGV</strain>
    </source>
</reference>
<evidence type="ECO:0008006" key="4">
    <source>
        <dbReference type="Google" id="ProtNLM"/>
    </source>
</evidence>
<dbReference type="EMBL" id="PUHZ01000015">
    <property type="protein sequence ID" value="PQO45299.1"/>
    <property type="molecule type" value="Genomic_DNA"/>
</dbReference>
<proteinExistence type="predicted"/>
<name>A0A2S8GLJ0_9BACT</name>
<keyword evidence="1" id="KW-1133">Transmembrane helix</keyword>
<comment type="caution">
    <text evidence="2">The sequence shown here is derived from an EMBL/GenBank/DDBJ whole genome shotgun (WGS) entry which is preliminary data.</text>
</comment>
<evidence type="ECO:0000313" key="2">
    <source>
        <dbReference type="EMBL" id="PQO45299.1"/>
    </source>
</evidence>
<dbReference type="RefSeq" id="WP_105336279.1">
    <property type="nucleotide sequence ID" value="NZ_PUHZ01000015.1"/>
</dbReference>
<dbReference type="OrthoDB" id="9985176at2"/>
<protein>
    <recommendedName>
        <fullName evidence="4">DUF304 domain-containing protein</fullName>
    </recommendedName>
</protein>
<feature type="transmembrane region" description="Helical" evidence="1">
    <location>
        <begin position="44"/>
        <end position="64"/>
    </location>
</feature>
<organism evidence="2 3">
    <name type="scientific">Blastopirellula marina</name>
    <dbReference type="NCBI Taxonomy" id="124"/>
    <lineage>
        <taxon>Bacteria</taxon>
        <taxon>Pseudomonadati</taxon>
        <taxon>Planctomycetota</taxon>
        <taxon>Planctomycetia</taxon>
        <taxon>Pirellulales</taxon>
        <taxon>Pirellulaceae</taxon>
        <taxon>Blastopirellula</taxon>
    </lineage>
</organism>
<evidence type="ECO:0000256" key="1">
    <source>
        <dbReference type="SAM" id="Phobius"/>
    </source>
</evidence>
<gene>
    <name evidence="2" type="ORF">C5Y93_15205</name>
</gene>
<accession>A0A2S8GLJ0</accession>
<sequence>MELTVYRRRFTLLGMLAGCLFFIASLILDRLGLVPLGWFQHASAFSYLFLAFLTAITVWLTYLLSQANRPVISLGSTEATFSHFHRPDSSATIPYAQIQNVSTIGDADSVPSYLVLELQPFNSAETHSPIWEKTLGNKIYFECSNLTSLPDEIRANLEARISQRQAETQ</sequence>
<keyword evidence="1" id="KW-0812">Transmembrane</keyword>
<dbReference type="AlphaFoldDB" id="A0A2S8GLJ0"/>
<dbReference type="Proteomes" id="UP000237819">
    <property type="component" value="Unassembled WGS sequence"/>
</dbReference>
<keyword evidence="1" id="KW-0472">Membrane</keyword>